<keyword evidence="3" id="KW-1185">Reference proteome</keyword>
<comment type="caution">
    <text evidence="2">The sequence shown here is derived from an EMBL/GenBank/DDBJ whole genome shotgun (WGS) entry which is preliminary data.</text>
</comment>
<gene>
    <name evidence="2" type="ORF">AVEN_2696_1</name>
</gene>
<sequence length="91" mass="10351">MTTGRINQVTSVFLRTFEVNFESEISRDATSARGGSLDEGGSLSDSRYRRISQCLPQKVRHSQRPRWRQRHRASFLGVEIHCAQDTGGENQ</sequence>
<dbReference type="Proteomes" id="UP000499080">
    <property type="component" value="Unassembled WGS sequence"/>
</dbReference>
<evidence type="ECO:0000313" key="2">
    <source>
        <dbReference type="EMBL" id="GBM94029.1"/>
    </source>
</evidence>
<evidence type="ECO:0000256" key="1">
    <source>
        <dbReference type="SAM" id="MobiDB-lite"/>
    </source>
</evidence>
<dbReference type="AlphaFoldDB" id="A0A4Y2JWX3"/>
<accession>A0A4Y2JWX3</accession>
<feature type="region of interest" description="Disordered" evidence="1">
    <location>
        <begin position="25"/>
        <end position="44"/>
    </location>
</feature>
<name>A0A4Y2JWX3_ARAVE</name>
<protein>
    <submittedName>
        <fullName evidence="2">Uncharacterized protein</fullName>
    </submittedName>
</protein>
<evidence type="ECO:0000313" key="3">
    <source>
        <dbReference type="Proteomes" id="UP000499080"/>
    </source>
</evidence>
<reference evidence="2 3" key="1">
    <citation type="journal article" date="2019" name="Sci. Rep.">
        <title>Orb-weaving spider Araneus ventricosus genome elucidates the spidroin gene catalogue.</title>
        <authorList>
            <person name="Kono N."/>
            <person name="Nakamura H."/>
            <person name="Ohtoshi R."/>
            <person name="Moran D.A.P."/>
            <person name="Shinohara A."/>
            <person name="Yoshida Y."/>
            <person name="Fujiwara M."/>
            <person name="Mori M."/>
            <person name="Tomita M."/>
            <person name="Arakawa K."/>
        </authorList>
    </citation>
    <scope>NUCLEOTIDE SEQUENCE [LARGE SCALE GENOMIC DNA]</scope>
</reference>
<dbReference type="EMBL" id="BGPR01003929">
    <property type="protein sequence ID" value="GBM94029.1"/>
    <property type="molecule type" value="Genomic_DNA"/>
</dbReference>
<proteinExistence type="predicted"/>
<organism evidence="2 3">
    <name type="scientific">Araneus ventricosus</name>
    <name type="common">Orbweaver spider</name>
    <name type="synonym">Epeira ventricosa</name>
    <dbReference type="NCBI Taxonomy" id="182803"/>
    <lineage>
        <taxon>Eukaryota</taxon>
        <taxon>Metazoa</taxon>
        <taxon>Ecdysozoa</taxon>
        <taxon>Arthropoda</taxon>
        <taxon>Chelicerata</taxon>
        <taxon>Arachnida</taxon>
        <taxon>Araneae</taxon>
        <taxon>Araneomorphae</taxon>
        <taxon>Entelegynae</taxon>
        <taxon>Araneoidea</taxon>
        <taxon>Araneidae</taxon>
        <taxon>Araneus</taxon>
    </lineage>
</organism>